<accession>R4PXX7</accession>
<organism evidence="3 4">
    <name type="scientific">Candidatus Saccharimonas aalborgensis</name>
    <dbReference type="NCBI Taxonomy" id="1332188"/>
    <lineage>
        <taxon>Bacteria</taxon>
        <taxon>Candidatus Saccharimonadota</taxon>
        <taxon>Candidatus Saccharimonadia</taxon>
        <taxon>Candidatus Saccharimonadales</taxon>
        <taxon>Candidatus Saccharimonadaceae</taxon>
        <taxon>Candidatus Saccharimonas</taxon>
    </lineage>
</organism>
<dbReference type="PANTHER" id="PTHR30093">
    <property type="entry name" value="GENERAL SECRETION PATHWAY PROTEIN G"/>
    <property type="match status" value="1"/>
</dbReference>
<dbReference type="Gene3D" id="3.30.700.10">
    <property type="entry name" value="Glycoprotein, Type 4 Pilin"/>
    <property type="match status" value="1"/>
</dbReference>
<dbReference type="PRINTS" id="PR00813">
    <property type="entry name" value="BCTERIALGSPG"/>
</dbReference>
<dbReference type="GO" id="GO:0015627">
    <property type="term" value="C:type II protein secretion system complex"/>
    <property type="evidence" value="ECO:0007669"/>
    <property type="project" value="InterPro"/>
</dbReference>
<feature type="transmembrane region" description="Helical" evidence="2">
    <location>
        <begin position="7"/>
        <end position="31"/>
    </location>
</feature>
<dbReference type="SUPFAM" id="SSF54523">
    <property type="entry name" value="Pili subunits"/>
    <property type="match status" value="1"/>
</dbReference>
<dbReference type="InterPro" id="IPR012902">
    <property type="entry name" value="N_methyl_site"/>
</dbReference>
<dbReference type="InterPro" id="IPR000983">
    <property type="entry name" value="Bac_GSPG_pilin"/>
</dbReference>
<reference evidence="3 4" key="1">
    <citation type="journal article" date="2013" name="Nat. Biotechnol.">
        <title>Genome sequences of rare, uncultured bacteria obtained by differential coverage binning of multiple metagenomes.</title>
        <authorList>
            <person name="Albertsen M."/>
            <person name="Hugenholtz P."/>
            <person name="Skarshewski A."/>
            <person name="Nielsen K.L."/>
            <person name="Tyson G.W."/>
            <person name="Nielsen P.H."/>
        </authorList>
    </citation>
    <scope>NUCLEOTIDE SEQUENCE [LARGE SCALE GENOMIC DNA]</scope>
    <source>
        <strain evidence="3">TM71</strain>
    </source>
</reference>
<evidence type="ECO:0008006" key="5">
    <source>
        <dbReference type="Google" id="ProtNLM"/>
    </source>
</evidence>
<keyword evidence="4" id="KW-1185">Reference proteome</keyword>
<dbReference type="InterPro" id="IPR045584">
    <property type="entry name" value="Pilin-like"/>
</dbReference>
<proteinExistence type="predicted"/>
<dbReference type="STRING" id="1332188.L336_0917"/>
<dbReference type="Pfam" id="PF07963">
    <property type="entry name" value="N_methyl"/>
    <property type="match status" value="1"/>
</dbReference>
<keyword evidence="2" id="KW-0472">Membrane</keyword>
<dbReference type="HOGENOM" id="CLU_121326_0_0_0"/>
<keyword evidence="2" id="KW-1133">Transmembrane helix</keyword>
<sequence length="190" mass="20337">MTKSKSGFTIVELVIVIVIIVILATIGVVSYSTASARARDSQTATAVNQWVKAIQMYKARNGSFPSMTSCLGTNYKYGVSEADMSGYQCRQSSASTGIVRDSTFSTALSPYMSSEPTPAMQTAIVSSPNDWYRGAYFNPTGGSDSKSVRIDMVISDKGTCPSTIGGYAIVTNTTAPNNFHICSYEIGRQP</sequence>
<dbReference type="OrthoDB" id="9863517at2"/>
<evidence type="ECO:0000313" key="3">
    <source>
        <dbReference type="EMBL" id="AGL62617.1"/>
    </source>
</evidence>
<keyword evidence="2" id="KW-0812">Transmembrane</keyword>
<gene>
    <name evidence="3" type="ORF">L336_0917</name>
</gene>
<name>R4PXX7_9BACT</name>
<dbReference type="NCBIfam" id="TIGR02532">
    <property type="entry name" value="IV_pilin_GFxxxE"/>
    <property type="match status" value="1"/>
</dbReference>
<dbReference type="RefSeq" id="WP_015642067.1">
    <property type="nucleotide sequence ID" value="NC_021219.1"/>
</dbReference>
<dbReference type="KEGG" id="saal:L336_0917"/>
<dbReference type="EMBL" id="CP005957">
    <property type="protein sequence ID" value="AGL62617.1"/>
    <property type="molecule type" value="Genomic_DNA"/>
</dbReference>
<dbReference type="Proteomes" id="UP000013893">
    <property type="component" value="Chromosome"/>
</dbReference>
<evidence type="ECO:0000256" key="1">
    <source>
        <dbReference type="ARBA" id="ARBA00022481"/>
    </source>
</evidence>
<evidence type="ECO:0000313" key="4">
    <source>
        <dbReference type="Proteomes" id="UP000013893"/>
    </source>
</evidence>
<keyword evidence="1" id="KW-0488">Methylation</keyword>
<dbReference type="GO" id="GO:0015628">
    <property type="term" value="P:protein secretion by the type II secretion system"/>
    <property type="evidence" value="ECO:0007669"/>
    <property type="project" value="InterPro"/>
</dbReference>
<dbReference type="AlphaFoldDB" id="R4PXX7"/>
<protein>
    <recommendedName>
        <fullName evidence="5">Prepilin-type N-terminal cleavage/methylation domain-containing protein</fullName>
    </recommendedName>
</protein>
<evidence type="ECO:0000256" key="2">
    <source>
        <dbReference type="SAM" id="Phobius"/>
    </source>
</evidence>